<sequence>MAPIAARLPSDRSGDGVRAPLCASVPLRERGPTGRAGKRCSSFRGIPRAPAWQGASRHLQFPCQDKQLPKRMATIIYVNTEALCPKMPSYQATPLGEIPIRPHFVPFYPTQAQAEPFVSSAITLSHLKPVGCFFRPQVRKRQPIGDESGARALGKPGQFLGQILILINVCRVRKEWKPRSRRGF</sequence>
<comment type="caution">
    <text evidence="1">The sequence shown here is derived from an EMBL/GenBank/DDBJ whole genome shotgun (WGS) entry which is preliminary data.</text>
</comment>
<protein>
    <submittedName>
        <fullName evidence="1">Uncharacterized protein</fullName>
    </submittedName>
</protein>
<gene>
    <name evidence="1" type="ORF">SKAU_G00327580</name>
</gene>
<evidence type="ECO:0000313" key="1">
    <source>
        <dbReference type="EMBL" id="KAJ8342830.1"/>
    </source>
</evidence>
<dbReference type="AlphaFoldDB" id="A0A9Q1EPW0"/>
<dbReference type="Proteomes" id="UP001152622">
    <property type="component" value="Chromosome 14"/>
</dbReference>
<dbReference type="EMBL" id="JAINUF010000014">
    <property type="protein sequence ID" value="KAJ8342830.1"/>
    <property type="molecule type" value="Genomic_DNA"/>
</dbReference>
<organism evidence="1 2">
    <name type="scientific">Synaphobranchus kaupii</name>
    <name type="common">Kaup's arrowtooth eel</name>
    <dbReference type="NCBI Taxonomy" id="118154"/>
    <lineage>
        <taxon>Eukaryota</taxon>
        <taxon>Metazoa</taxon>
        <taxon>Chordata</taxon>
        <taxon>Craniata</taxon>
        <taxon>Vertebrata</taxon>
        <taxon>Euteleostomi</taxon>
        <taxon>Actinopterygii</taxon>
        <taxon>Neopterygii</taxon>
        <taxon>Teleostei</taxon>
        <taxon>Anguilliformes</taxon>
        <taxon>Synaphobranchidae</taxon>
        <taxon>Synaphobranchus</taxon>
    </lineage>
</organism>
<reference evidence="1" key="1">
    <citation type="journal article" date="2023" name="Science">
        <title>Genome structures resolve the early diversification of teleost fishes.</title>
        <authorList>
            <person name="Parey E."/>
            <person name="Louis A."/>
            <person name="Montfort J."/>
            <person name="Bouchez O."/>
            <person name="Roques C."/>
            <person name="Iampietro C."/>
            <person name="Lluch J."/>
            <person name="Castinel A."/>
            <person name="Donnadieu C."/>
            <person name="Desvignes T."/>
            <person name="Floi Bucao C."/>
            <person name="Jouanno E."/>
            <person name="Wen M."/>
            <person name="Mejri S."/>
            <person name="Dirks R."/>
            <person name="Jansen H."/>
            <person name="Henkel C."/>
            <person name="Chen W.J."/>
            <person name="Zahm M."/>
            <person name="Cabau C."/>
            <person name="Klopp C."/>
            <person name="Thompson A.W."/>
            <person name="Robinson-Rechavi M."/>
            <person name="Braasch I."/>
            <person name="Lecointre G."/>
            <person name="Bobe J."/>
            <person name="Postlethwait J.H."/>
            <person name="Berthelot C."/>
            <person name="Roest Crollius H."/>
            <person name="Guiguen Y."/>
        </authorList>
    </citation>
    <scope>NUCLEOTIDE SEQUENCE</scope>
    <source>
        <strain evidence="1">WJC10195</strain>
    </source>
</reference>
<name>A0A9Q1EPW0_SYNKA</name>
<evidence type="ECO:0000313" key="2">
    <source>
        <dbReference type="Proteomes" id="UP001152622"/>
    </source>
</evidence>
<accession>A0A9Q1EPW0</accession>
<proteinExistence type="predicted"/>
<keyword evidence="2" id="KW-1185">Reference proteome</keyword>